<dbReference type="Proteomes" id="UP000812966">
    <property type="component" value="Unassembled WGS sequence"/>
</dbReference>
<proteinExistence type="predicted"/>
<name>A0A8K0JL47_9TREE</name>
<gene>
    <name evidence="2" type="ORF">FFLO_03453</name>
</gene>
<dbReference type="EMBL" id="JABELV010000063">
    <property type="protein sequence ID" value="KAG7539654.1"/>
    <property type="molecule type" value="Genomic_DNA"/>
</dbReference>
<comment type="caution">
    <text evidence="2">The sequence shown here is derived from an EMBL/GenBank/DDBJ whole genome shotgun (WGS) entry which is preliminary data.</text>
</comment>
<sequence>MTTSPPFDVLTATIKDLQVLLVENRCTSVDLIEIYLDAIEKNNRDGLKLYAVIETAPKEQLLQIAREMDEQRTSGKPLGPLHGIPILVKDNLGTEPSLGMKTTAGSYALEDSVVKQNATVIKLLRDSGAIILGKANMTEWANFRQENPYPPGSDEWKDAIHHGWSGRGGPCMSPYNPERTALGSSTGSAVAVAAGFSPASIGSETFGSICMPADRTGLYSIKPTVGLISSAGGIPLTSTRDVFGPMTKNAYDSALLLQILAGPDERDANTKRSPFKKGEIDYVKLTENPSFEGKKIGIYPLSPEDLASEAETACIRDLMSNTVTKLRGNGATVIDDLKELDFDTESFGKKDNLVLLTDFKVDLANYLGTLEKTSVKSLADVIQFNIDHKDIEMPPRYPGQSLFLKAQATKGKSDPEYIEALSEIERIANQGLEAIFEENQLDAIFLTRACSDRDPIWLASPAKYPIVTVPLGFDETIQEPVCLFMIGRPFSEGTLVQLMAAWEAVFPPRRAPPALEAAGK</sequence>
<dbReference type="PANTHER" id="PTHR42678">
    <property type="entry name" value="AMIDASE"/>
    <property type="match status" value="1"/>
</dbReference>
<evidence type="ECO:0000259" key="1">
    <source>
        <dbReference type="Pfam" id="PF01425"/>
    </source>
</evidence>
<dbReference type="OrthoDB" id="566138at2759"/>
<feature type="domain" description="Amidase" evidence="1">
    <location>
        <begin position="31"/>
        <end position="495"/>
    </location>
</feature>
<reference evidence="2" key="1">
    <citation type="submission" date="2020-04" db="EMBL/GenBank/DDBJ databases">
        <title>Analysis of mating type loci in Filobasidium floriforme.</title>
        <authorList>
            <person name="Nowrousian M."/>
        </authorList>
    </citation>
    <scope>NUCLEOTIDE SEQUENCE</scope>
    <source>
        <strain evidence="2">CBS 6242</strain>
    </source>
</reference>
<dbReference type="Pfam" id="PF01425">
    <property type="entry name" value="Amidase"/>
    <property type="match status" value="1"/>
</dbReference>
<dbReference type="AlphaFoldDB" id="A0A8K0JL47"/>
<dbReference type="InterPro" id="IPR036928">
    <property type="entry name" value="AS_sf"/>
</dbReference>
<organism evidence="2 3">
    <name type="scientific">Filobasidium floriforme</name>
    <dbReference type="NCBI Taxonomy" id="5210"/>
    <lineage>
        <taxon>Eukaryota</taxon>
        <taxon>Fungi</taxon>
        <taxon>Dikarya</taxon>
        <taxon>Basidiomycota</taxon>
        <taxon>Agaricomycotina</taxon>
        <taxon>Tremellomycetes</taxon>
        <taxon>Filobasidiales</taxon>
        <taxon>Filobasidiaceae</taxon>
        <taxon>Filobasidium</taxon>
    </lineage>
</organism>
<dbReference type="Gene3D" id="3.90.1300.10">
    <property type="entry name" value="Amidase signature (AS) domain"/>
    <property type="match status" value="1"/>
</dbReference>
<dbReference type="InterPro" id="IPR023631">
    <property type="entry name" value="Amidase_dom"/>
</dbReference>
<evidence type="ECO:0000313" key="3">
    <source>
        <dbReference type="Proteomes" id="UP000812966"/>
    </source>
</evidence>
<protein>
    <recommendedName>
        <fullName evidence="1">Amidase domain-containing protein</fullName>
    </recommendedName>
</protein>
<accession>A0A8K0JL47</accession>
<dbReference type="SUPFAM" id="SSF75304">
    <property type="entry name" value="Amidase signature (AS) enzymes"/>
    <property type="match status" value="1"/>
</dbReference>
<evidence type="ECO:0000313" key="2">
    <source>
        <dbReference type="EMBL" id="KAG7539654.1"/>
    </source>
</evidence>
<keyword evidence="3" id="KW-1185">Reference proteome</keyword>
<dbReference type="PANTHER" id="PTHR42678:SF34">
    <property type="entry name" value="OS04G0183300 PROTEIN"/>
    <property type="match status" value="1"/>
</dbReference>